<dbReference type="Proteomes" id="UP001199322">
    <property type="component" value="Unassembled WGS sequence"/>
</dbReference>
<evidence type="ECO:0000259" key="9">
    <source>
        <dbReference type="PROSITE" id="PS51007"/>
    </source>
</evidence>
<dbReference type="GO" id="GO:0020037">
    <property type="term" value="F:heme binding"/>
    <property type="evidence" value="ECO:0007669"/>
    <property type="project" value="InterPro"/>
</dbReference>
<keyword evidence="6 7" id="KW-0408">Iron</keyword>
<evidence type="ECO:0000256" key="5">
    <source>
        <dbReference type="ARBA" id="ARBA00023002"/>
    </source>
</evidence>
<comment type="subcellular location">
    <subcellularLocation>
        <location evidence="1">Cell envelope</location>
    </subcellularLocation>
</comment>
<dbReference type="RefSeq" id="WP_116576594.1">
    <property type="nucleotide sequence ID" value="NZ_JACBXL010000014.1"/>
</dbReference>
<dbReference type="AlphaFoldDB" id="A0A9Q2H6E3"/>
<evidence type="ECO:0000256" key="3">
    <source>
        <dbReference type="ARBA" id="ARBA00022723"/>
    </source>
</evidence>
<feature type="domain" description="Cytochrome c" evidence="9">
    <location>
        <begin position="55"/>
        <end position="198"/>
    </location>
</feature>
<dbReference type="GO" id="GO:0030313">
    <property type="term" value="C:cell envelope"/>
    <property type="evidence" value="ECO:0007669"/>
    <property type="project" value="UniProtKB-SubCell"/>
</dbReference>
<dbReference type="SUPFAM" id="SSF46626">
    <property type="entry name" value="Cytochrome c"/>
    <property type="match status" value="2"/>
</dbReference>
<evidence type="ECO:0000256" key="4">
    <source>
        <dbReference type="ARBA" id="ARBA00022729"/>
    </source>
</evidence>
<sequence>MKAEKCGGSSAQARLWRAARLVLSAAASAALVSGCGGGGDSASTSSPAATDGLSPMAQVGKQIFFDQTLSASGKQSCASCHDPARGFTDPNNLAVSIGGPNSDLPGLRNTPSLNYASFTPNFKIDSTGKASGGFFRDGRSASLADQAQQPFTNAFEMANLSADDVFKTLLTRPYLEQFKAVFTPAGIQDSANAMQSIGRALAAFQSEDPSFHTFDSKFDAYLAGKTNLTDAETRGLLLFNNPTKGNCNACHISTGKGSTPALFTDFTYDNVGIPRNWSIAANQEGTTLPYVPKNGLALGNPNYSYYDLGICGPLRTDFRVGGSTCGKFKVPTLRNIALTPPYFHNGVFQTLDQVVAWYITRDTDPGRWYVKADGTPDVPYNDLPVAFDGNVNVTEVPYNPGTAPSLTNQEMSDLVHFLCTLTDGFDPANPSAYRVPAQCSSTAASVGAARIQTVSASGATLSKTATSK</sequence>
<dbReference type="PROSITE" id="PS51007">
    <property type="entry name" value="CYTC"/>
    <property type="match status" value="2"/>
</dbReference>
<dbReference type="InterPro" id="IPR004852">
    <property type="entry name" value="Di-haem_cyt_c_peroxidsae"/>
</dbReference>
<organism evidence="10 11">
    <name type="scientific">Ralstonia pickettii</name>
    <name type="common">Burkholderia pickettii</name>
    <dbReference type="NCBI Taxonomy" id="329"/>
    <lineage>
        <taxon>Bacteria</taxon>
        <taxon>Pseudomonadati</taxon>
        <taxon>Pseudomonadota</taxon>
        <taxon>Betaproteobacteria</taxon>
        <taxon>Burkholderiales</taxon>
        <taxon>Burkholderiaceae</taxon>
        <taxon>Ralstonia</taxon>
    </lineage>
</organism>
<proteinExistence type="predicted"/>
<feature type="domain" description="Cytochrome c" evidence="9">
    <location>
        <begin position="230"/>
        <end position="422"/>
    </location>
</feature>
<dbReference type="Pfam" id="PF03150">
    <property type="entry name" value="CCP_MauG"/>
    <property type="match status" value="1"/>
</dbReference>
<gene>
    <name evidence="10" type="ORF">DEE74_12875</name>
</gene>
<keyword evidence="10" id="KW-0575">Peroxidase</keyword>
<feature type="signal peptide" evidence="8">
    <location>
        <begin position="1"/>
        <end position="29"/>
    </location>
</feature>
<evidence type="ECO:0000313" key="10">
    <source>
        <dbReference type="EMBL" id="MBX3890755.1"/>
    </source>
</evidence>
<evidence type="ECO:0000256" key="8">
    <source>
        <dbReference type="SAM" id="SignalP"/>
    </source>
</evidence>
<keyword evidence="5" id="KW-0560">Oxidoreductase</keyword>
<evidence type="ECO:0000256" key="2">
    <source>
        <dbReference type="ARBA" id="ARBA00022617"/>
    </source>
</evidence>
<accession>A0A9Q2H6E3</accession>
<dbReference type="EMBL" id="QGBI01000011">
    <property type="protein sequence ID" value="MBX3890755.1"/>
    <property type="molecule type" value="Genomic_DNA"/>
</dbReference>
<dbReference type="InterPro" id="IPR036909">
    <property type="entry name" value="Cyt_c-like_dom_sf"/>
</dbReference>
<evidence type="ECO:0000313" key="11">
    <source>
        <dbReference type="Proteomes" id="UP001199322"/>
    </source>
</evidence>
<keyword evidence="3 7" id="KW-0479">Metal-binding</keyword>
<keyword evidence="4 8" id="KW-0732">Signal</keyword>
<evidence type="ECO:0000256" key="1">
    <source>
        <dbReference type="ARBA" id="ARBA00004196"/>
    </source>
</evidence>
<protein>
    <submittedName>
        <fullName evidence="10">Cytochrome-c peroxidase</fullName>
    </submittedName>
</protein>
<reference evidence="10" key="1">
    <citation type="submission" date="2018-06" db="EMBL/GenBank/DDBJ databases">
        <authorList>
            <person name="O'Rourke A."/>
        </authorList>
    </citation>
    <scope>NUCLEOTIDE SEQUENCE</scope>
    <source>
        <strain evidence="10">132550021-3</strain>
    </source>
</reference>
<dbReference type="GO" id="GO:0009055">
    <property type="term" value="F:electron transfer activity"/>
    <property type="evidence" value="ECO:0007669"/>
    <property type="project" value="InterPro"/>
</dbReference>
<evidence type="ECO:0000256" key="6">
    <source>
        <dbReference type="ARBA" id="ARBA00023004"/>
    </source>
</evidence>
<dbReference type="PANTHER" id="PTHR30600">
    <property type="entry name" value="CYTOCHROME C PEROXIDASE-RELATED"/>
    <property type="match status" value="1"/>
</dbReference>
<comment type="caution">
    <text evidence="10">The sequence shown here is derived from an EMBL/GenBank/DDBJ whole genome shotgun (WGS) entry which is preliminary data.</text>
</comment>
<dbReference type="InterPro" id="IPR051395">
    <property type="entry name" value="Cytochrome_c_Peroxidase/MauG"/>
</dbReference>
<dbReference type="PANTHER" id="PTHR30600:SF10">
    <property type="entry name" value="BLL6722 PROTEIN"/>
    <property type="match status" value="1"/>
</dbReference>
<keyword evidence="2 7" id="KW-0349">Heme</keyword>
<dbReference type="PROSITE" id="PS51257">
    <property type="entry name" value="PROKAR_LIPOPROTEIN"/>
    <property type="match status" value="1"/>
</dbReference>
<evidence type="ECO:0000256" key="7">
    <source>
        <dbReference type="PROSITE-ProRule" id="PRU00433"/>
    </source>
</evidence>
<dbReference type="GO" id="GO:0046872">
    <property type="term" value="F:metal ion binding"/>
    <property type="evidence" value="ECO:0007669"/>
    <property type="project" value="UniProtKB-KW"/>
</dbReference>
<dbReference type="Gene3D" id="1.10.760.10">
    <property type="entry name" value="Cytochrome c-like domain"/>
    <property type="match status" value="2"/>
</dbReference>
<dbReference type="InterPro" id="IPR009056">
    <property type="entry name" value="Cyt_c-like_dom"/>
</dbReference>
<name>A0A9Q2H6E3_RALPI</name>
<feature type="chain" id="PRO_5044465339" evidence="8">
    <location>
        <begin position="30"/>
        <end position="468"/>
    </location>
</feature>
<dbReference type="GO" id="GO:0004130">
    <property type="term" value="F:cytochrome-c peroxidase activity"/>
    <property type="evidence" value="ECO:0007669"/>
    <property type="project" value="TreeGrafter"/>
</dbReference>